<evidence type="ECO:0000313" key="3">
    <source>
        <dbReference type="EMBL" id="WGF91609.1"/>
    </source>
</evidence>
<feature type="domain" description="UspA" evidence="2">
    <location>
        <begin position="1"/>
        <end position="146"/>
    </location>
</feature>
<gene>
    <name evidence="3" type="ORF">QCQ61_10355</name>
</gene>
<dbReference type="CDD" id="cd00293">
    <property type="entry name" value="USP-like"/>
    <property type="match status" value="1"/>
</dbReference>
<proteinExistence type="inferred from homology"/>
<dbReference type="Pfam" id="PF00582">
    <property type="entry name" value="Usp"/>
    <property type="match status" value="1"/>
</dbReference>
<sequence>MKNILLPTDFSKNSKNAIRYALQFFKGETCTFHILNTQKPTGYLTADMLYSTPGTSVYDSILKENKTELEKMVRFCESISENENFTFIPNIDFDDIEAAVNQTVARHNIHLIIMGTNGATGAKEVIFGSNTIKIIRNVNCPVLVIPEGYAFEKINSVLLSLNYQNDVLQKSFEVVLNIVKKHNAALKILDIEEADIVVSPQKNHTEAVFKKHGFERYTIKNVPAPLAISSFVQIIPIQLHAMVTRRKSFLDRFIFGSESSKISYATVVPLLVLHE</sequence>
<accession>A0ABY8KQ64</accession>
<evidence type="ECO:0000256" key="1">
    <source>
        <dbReference type="ARBA" id="ARBA00008791"/>
    </source>
</evidence>
<name>A0ABY8KQ64_9FLAO</name>
<dbReference type="EMBL" id="CP122379">
    <property type="protein sequence ID" value="WGF91609.1"/>
    <property type="molecule type" value="Genomic_DNA"/>
</dbReference>
<dbReference type="InterPro" id="IPR006015">
    <property type="entry name" value="Universal_stress_UspA"/>
</dbReference>
<dbReference type="PANTHER" id="PTHR46268">
    <property type="entry name" value="STRESS RESPONSE PROTEIN NHAX"/>
    <property type="match status" value="1"/>
</dbReference>
<dbReference type="Proteomes" id="UP001238523">
    <property type="component" value="Chromosome"/>
</dbReference>
<protein>
    <submittedName>
        <fullName evidence="3">Universal stress protein</fullName>
    </submittedName>
</protein>
<reference evidence="3 4" key="1">
    <citation type="submission" date="2023-04" db="EMBL/GenBank/DDBJ databases">
        <title>Taxonomic identification of the Arctic strain Aequorivita sp. nov. and transcriptomic analysis in response to temperature stress.</title>
        <authorList>
            <person name="Liu W."/>
            <person name="Cong B."/>
            <person name="Lin J."/>
        </authorList>
    </citation>
    <scope>NUCLEOTIDE SEQUENCE [LARGE SCALE GENOMIC DNA]</scope>
    <source>
        <strain evidence="3 4">Ant34-E75</strain>
    </source>
</reference>
<dbReference type="Gene3D" id="3.40.50.12370">
    <property type="match status" value="1"/>
</dbReference>
<comment type="similarity">
    <text evidence="1">Belongs to the universal stress protein A family.</text>
</comment>
<dbReference type="PRINTS" id="PR01438">
    <property type="entry name" value="UNVRSLSTRESS"/>
</dbReference>
<evidence type="ECO:0000313" key="4">
    <source>
        <dbReference type="Proteomes" id="UP001238523"/>
    </source>
</evidence>
<evidence type="ECO:0000259" key="2">
    <source>
        <dbReference type="Pfam" id="PF00582"/>
    </source>
</evidence>
<dbReference type="InterPro" id="IPR006016">
    <property type="entry name" value="UspA"/>
</dbReference>
<organism evidence="3 4">
    <name type="scientific">Aequorivita marisscotiae</name>
    <dbReference type="NCBI Taxonomy" id="3040348"/>
    <lineage>
        <taxon>Bacteria</taxon>
        <taxon>Pseudomonadati</taxon>
        <taxon>Bacteroidota</taxon>
        <taxon>Flavobacteriia</taxon>
        <taxon>Flavobacteriales</taxon>
        <taxon>Flavobacteriaceae</taxon>
        <taxon>Aequorivita</taxon>
    </lineage>
</organism>
<dbReference type="PANTHER" id="PTHR46268:SF6">
    <property type="entry name" value="UNIVERSAL STRESS PROTEIN UP12"/>
    <property type="match status" value="1"/>
</dbReference>
<dbReference type="RefSeq" id="WP_279447575.1">
    <property type="nucleotide sequence ID" value="NZ_CP122379.1"/>
</dbReference>
<keyword evidence="4" id="KW-1185">Reference proteome</keyword>
<dbReference type="SUPFAM" id="SSF52402">
    <property type="entry name" value="Adenine nucleotide alpha hydrolases-like"/>
    <property type="match status" value="1"/>
</dbReference>